<evidence type="ECO:0000256" key="3">
    <source>
        <dbReference type="ARBA" id="ARBA00023242"/>
    </source>
</evidence>
<feature type="compositionally biased region" description="Polar residues" evidence="4">
    <location>
        <begin position="131"/>
        <end position="144"/>
    </location>
</feature>
<dbReference type="InterPro" id="IPR027988">
    <property type="entry name" value="BRX_N"/>
</dbReference>
<feature type="compositionally biased region" description="Basic residues" evidence="4">
    <location>
        <begin position="299"/>
        <end position="311"/>
    </location>
</feature>
<dbReference type="PROSITE" id="PS51514">
    <property type="entry name" value="BRX"/>
    <property type="match status" value="2"/>
</dbReference>
<evidence type="ECO:0000313" key="7">
    <source>
        <dbReference type="Proteomes" id="UP000317650"/>
    </source>
</evidence>
<organism evidence="6 7">
    <name type="scientific">Musa balbisiana</name>
    <name type="common">Banana</name>
    <dbReference type="NCBI Taxonomy" id="52838"/>
    <lineage>
        <taxon>Eukaryota</taxon>
        <taxon>Viridiplantae</taxon>
        <taxon>Streptophyta</taxon>
        <taxon>Embryophyta</taxon>
        <taxon>Tracheophyta</taxon>
        <taxon>Spermatophyta</taxon>
        <taxon>Magnoliopsida</taxon>
        <taxon>Liliopsida</taxon>
        <taxon>Zingiberales</taxon>
        <taxon>Musaceae</taxon>
        <taxon>Musa</taxon>
    </lineage>
</organism>
<accession>A0A4V4H5Y9</accession>
<feature type="compositionally biased region" description="Basic and acidic residues" evidence="4">
    <location>
        <begin position="248"/>
        <end position="258"/>
    </location>
</feature>
<feature type="compositionally biased region" description="Polar residues" evidence="4">
    <location>
        <begin position="318"/>
        <end position="348"/>
    </location>
</feature>
<feature type="domain" description="BRX" evidence="5">
    <location>
        <begin position="369"/>
        <end position="424"/>
    </location>
</feature>
<dbReference type="InterPro" id="IPR044532">
    <property type="entry name" value="BRX-like"/>
</dbReference>
<comment type="similarity">
    <text evidence="2">Belongs to the BRX family.</text>
</comment>
<feature type="region of interest" description="Disordered" evidence="4">
    <location>
        <begin position="12"/>
        <end position="36"/>
    </location>
</feature>
<evidence type="ECO:0000256" key="4">
    <source>
        <dbReference type="SAM" id="MobiDB-lite"/>
    </source>
</evidence>
<dbReference type="PANTHER" id="PTHR46058">
    <property type="entry name" value="PROTEIN BREVIS RADIX-LIKE 1"/>
    <property type="match status" value="1"/>
</dbReference>
<reference evidence="6 7" key="1">
    <citation type="journal article" date="2019" name="Nat. Plants">
        <title>Genome sequencing of Musa balbisiana reveals subgenome evolution and function divergence in polyploid bananas.</title>
        <authorList>
            <person name="Yao X."/>
        </authorList>
    </citation>
    <scope>NUCLEOTIDE SEQUENCE [LARGE SCALE GENOMIC DNA]</scope>
    <source>
        <strain evidence="7">cv. DH-PKW</strain>
        <tissue evidence="6">Leaves</tissue>
    </source>
</reference>
<sequence length="424" mass="46693">MLTCIACSKQLGGGGGGGSPFHEPDEDDAAGAGTPSTRQAIKALTSQIKDMALKASGAYRHCKPCAGAAAGERRRHLHHHGSYADSEAASGSDRFHYAYRRAGGSAASTPRATAAAMGRELEARLKALSSGERTPSVSGRTDASSAFLEDGEEEEPKEWVAQVEPGVLITFFSLPQGGNDLKRIRFRYSASLRTSLFRVDLGYRGARGVRRQMFNKWQAQRWWAENYDKVMELYNVQRLNRQAMPLPKSEDESSKDDSPVTPPLTKERLPGNVLRPLMGGGGGGMGYSSSDSLEQHPSYRGHGHHHPHHARHYYDSGGLTSTPKLSSISGAKTETSSMDASLRTSSSPEEVDQSGELSASISNASDLEREWVEEDEPGVYITIRELPGGIRELRRVRFSRERFGEMHARLWWEENRARIQDQYL</sequence>
<feature type="region of interest" description="Disordered" evidence="4">
    <location>
        <begin position="128"/>
        <end position="155"/>
    </location>
</feature>
<feature type="domain" description="BRX" evidence="5">
    <location>
        <begin position="157"/>
        <end position="235"/>
    </location>
</feature>
<feature type="region of interest" description="Disordered" evidence="4">
    <location>
        <begin position="245"/>
        <end position="359"/>
    </location>
</feature>
<proteinExistence type="inferred from homology"/>
<evidence type="ECO:0000256" key="1">
    <source>
        <dbReference type="ARBA" id="ARBA00004123"/>
    </source>
</evidence>
<dbReference type="Proteomes" id="UP000317650">
    <property type="component" value="Chromosome 3"/>
</dbReference>
<gene>
    <name evidence="6" type="ORF">C4D60_Mb03t07640</name>
</gene>
<comment type="subcellular location">
    <subcellularLocation>
        <location evidence="1">Nucleus</location>
    </subcellularLocation>
</comment>
<protein>
    <recommendedName>
        <fullName evidence="5">BRX domain-containing protein</fullName>
    </recommendedName>
</protein>
<name>A0A4V4H5Y9_MUSBA</name>
<dbReference type="GO" id="GO:0005634">
    <property type="term" value="C:nucleus"/>
    <property type="evidence" value="ECO:0007669"/>
    <property type="project" value="UniProtKB-SubCell"/>
</dbReference>
<evidence type="ECO:0000259" key="5">
    <source>
        <dbReference type="PROSITE" id="PS51514"/>
    </source>
</evidence>
<dbReference type="PANTHER" id="PTHR46058:SF3">
    <property type="entry name" value="PROTEIN BREVIS RADIX-LIKE 4"/>
    <property type="match status" value="1"/>
</dbReference>
<dbReference type="Pfam" id="PF13713">
    <property type="entry name" value="BRX_N"/>
    <property type="match status" value="1"/>
</dbReference>
<keyword evidence="7" id="KW-1185">Reference proteome</keyword>
<dbReference type="Pfam" id="PF08381">
    <property type="entry name" value="BRX"/>
    <property type="match status" value="3"/>
</dbReference>
<keyword evidence="3" id="KW-0539">Nucleus</keyword>
<comment type="caution">
    <text evidence="6">The sequence shown here is derived from an EMBL/GenBank/DDBJ whole genome shotgun (WGS) entry which is preliminary data.</text>
</comment>
<evidence type="ECO:0000313" key="6">
    <source>
        <dbReference type="EMBL" id="THU57826.1"/>
    </source>
</evidence>
<dbReference type="InterPro" id="IPR013591">
    <property type="entry name" value="Brevis_radix_dom"/>
</dbReference>
<dbReference type="AlphaFoldDB" id="A0A4V4H5Y9"/>
<dbReference type="EMBL" id="PYDT01000006">
    <property type="protein sequence ID" value="THU57826.1"/>
    <property type="molecule type" value="Genomic_DNA"/>
</dbReference>
<evidence type="ECO:0000256" key="2">
    <source>
        <dbReference type="ARBA" id="ARBA00009057"/>
    </source>
</evidence>